<keyword evidence="2" id="KW-1185">Reference proteome</keyword>
<evidence type="ECO:0000313" key="1">
    <source>
        <dbReference type="EMBL" id="CAB1440809.1"/>
    </source>
</evidence>
<comment type="caution">
    <text evidence="1">The sequence shown here is derived from an EMBL/GenBank/DDBJ whole genome shotgun (WGS) entry which is preliminary data.</text>
</comment>
<name>A0A9N7V126_PLEPL</name>
<dbReference type="EMBL" id="CADEAL010002518">
    <property type="protein sequence ID" value="CAB1440809.1"/>
    <property type="molecule type" value="Genomic_DNA"/>
</dbReference>
<reference evidence="1" key="1">
    <citation type="submission" date="2020-03" db="EMBL/GenBank/DDBJ databases">
        <authorList>
            <person name="Weist P."/>
        </authorList>
    </citation>
    <scope>NUCLEOTIDE SEQUENCE</scope>
</reference>
<proteinExistence type="predicted"/>
<organism evidence="1 2">
    <name type="scientific">Pleuronectes platessa</name>
    <name type="common">European plaice</name>
    <dbReference type="NCBI Taxonomy" id="8262"/>
    <lineage>
        <taxon>Eukaryota</taxon>
        <taxon>Metazoa</taxon>
        <taxon>Chordata</taxon>
        <taxon>Craniata</taxon>
        <taxon>Vertebrata</taxon>
        <taxon>Euteleostomi</taxon>
        <taxon>Actinopterygii</taxon>
        <taxon>Neopterygii</taxon>
        <taxon>Teleostei</taxon>
        <taxon>Neoteleostei</taxon>
        <taxon>Acanthomorphata</taxon>
        <taxon>Carangaria</taxon>
        <taxon>Pleuronectiformes</taxon>
        <taxon>Pleuronectoidei</taxon>
        <taxon>Pleuronectidae</taxon>
        <taxon>Pleuronectes</taxon>
    </lineage>
</organism>
<gene>
    <name evidence="1" type="ORF">PLEPLA_LOCUS28600</name>
</gene>
<dbReference type="AlphaFoldDB" id="A0A9N7V126"/>
<feature type="non-terminal residue" evidence="1">
    <location>
        <position position="1"/>
    </location>
</feature>
<dbReference type="Proteomes" id="UP001153269">
    <property type="component" value="Unassembled WGS sequence"/>
</dbReference>
<protein>
    <submittedName>
        <fullName evidence="1">Uncharacterized protein</fullName>
    </submittedName>
</protein>
<sequence length="167" mass="17401">GQPLAYKYSHHTIKEPKETADAELPIFESGSPQETATAQGVDHALTYFQEHCSLSHIFESSPTTSYSTLPPTTKSNSHAALQASCACLAFSACCGIVAGDGVSDSTASRAQSSPRLHQGLIGAKPHGYGQFRISQVDQPVTSANTATPWAELVGPVGVLGTGGSQQD</sequence>
<accession>A0A9N7V126</accession>
<evidence type="ECO:0000313" key="2">
    <source>
        <dbReference type="Proteomes" id="UP001153269"/>
    </source>
</evidence>